<dbReference type="UniPathway" id="UPA00219"/>
<dbReference type="InterPro" id="IPR005762">
    <property type="entry name" value="MurD"/>
</dbReference>
<dbReference type="Pfam" id="PF02875">
    <property type="entry name" value="Mur_ligase_C"/>
    <property type="match status" value="1"/>
</dbReference>
<dbReference type="Proteomes" id="UP000885672">
    <property type="component" value="Unassembled WGS sequence"/>
</dbReference>
<dbReference type="Gene3D" id="3.40.1190.10">
    <property type="entry name" value="Mur-like, catalytic domain"/>
    <property type="match status" value="1"/>
</dbReference>
<dbReference type="SUPFAM" id="SSF53244">
    <property type="entry name" value="MurD-like peptide ligases, peptide-binding domain"/>
    <property type="match status" value="1"/>
</dbReference>
<dbReference type="Gene3D" id="3.90.190.20">
    <property type="entry name" value="Mur ligase, C-terminal domain"/>
    <property type="match status" value="1"/>
</dbReference>
<dbReference type="EMBL" id="DSBX01000057">
    <property type="protein sequence ID" value="HDQ98960.1"/>
    <property type="molecule type" value="Genomic_DNA"/>
</dbReference>
<evidence type="ECO:0000256" key="2">
    <source>
        <dbReference type="ARBA" id="ARBA00004752"/>
    </source>
</evidence>
<evidence type="ECO:0000256" key="7">
    <source>
        <dbReference type="HAMAP-Rule" id="MF_00639"/>
    </source>
</evidence>
<keyword evidence="3 7" id="KW-0963">Cytoplasm</keyword>
<feature type="domain" description="Mur ligase C-terminal" evidence="9">
    <location>
        <begin position="304"/>
        <end position="410"/>
    </location>
</feature>
<feature type="domain" description="Mur ligase central" evidence="10">
    <location>
        <begin position="108"/>
        <end position="282"/>
    </location>
</feature>
<dbReference type="EC" id="6.3.2.9" evidence="7 8"/>
<evidence type="ECO:0000313" key="11">
    <source>
        <dbReference type="EMBL" id="HDQ98960.1"/>
    </source>
</evidence>
<reference evidence="11" key="1">
    <citation type="journal article" date="2020" name="mSystems">
        <title>Genome- and Community-Level Interaction Insights into Carbon Utilization and Element Cycling Functions of Hydrothermarchaeota in Hydrothermal Sediment.</title>
        <authorList>
            <person name="Zhou Z."/>
            <person name="Liu Y."/>
            <person name="Xu W."/>
            <person name="Pan J."/>
            <person name="Luo Z.H."/>
            <person name="Li M."/>
        </authorList>
    </citation>
    <scope>NUCLEOTIDE SEQUENCE [LARGE SCALE GENOMIC DNA]</scope>
    <source>
        <strain evidence="11">SpSt-1182</strain>
    </source>
</reference>
<comment type="pathway">
    <text evidence="2 7 8">Cell wall biogenesis; peptidoglycan biosynthesis.</text>
</comment>
<proteinExistence type="inferred from homology"/>
<dbReference type="GO" id="GO:0008764">
    <property type="term" value="F:UDP-N-acetylmuramoylalanine-D-glutamate ligase activity"/>
    <property type="evidence" value="ECO:0007669"/>
    <property type="project" value="UniProtKB-UniRule"/>
</dbReference>
<dbReference type="Gene3D" id="3.40.50.720">
    <property type="entry name" value="NAD(P)-binding Rossmann-like Domain"/>
    <property type="match status" value="1"/>
</dbReference>
<evidence type="ECO:0000256" key="5">
    <source>
        <dbReference type="ARBA" id="ARBA00022741"/>
    </source>
</evidence>
<dbReference type="GO" id="GO:0051301">
    <property type="term" value="P:cell division"/>
    <property type="evidence" value="ECO:0007669"/>
    <property type="project" value="UniProtKB-KW"/>
</dbReference>
<dbReference type="GO" id="GO:0005737">
    <property type="term" value="C:cytoplasm"/>
    <property type="evidence" value="ECO:0007669"/>
    <property type="project" value="UniProtKB-SubCell"/>
</dbReference>
<gene>
    <name evidence="7 11" type="primary">murD</name>
    <name evidence="11" type="ORF">ENN51_01545</name>
</gene>
<evidence type="ECO:0000259" key="10">
    <source>
        <dbReference type="Pfam" id="PF08245"/>
    </source>
</evidence>
<evidence type="ECO:0000256" key="3">
    <source>
        <dbReference type="ARBA" id="ARBA00022490"/>
    </source>
</evidence>
<dbReference type="InterPro" id="IPR004101">
    <property type="entry name" value="Mur_ligase_C"/>
</dbReference>
<feature type="binding site" evidence="7">
    <location>
        <begin position="110"/>
        <end position="116"/>
    </location>
    <ligand>
        <name>ATP</name>
        <dbReference type="ChEBI" id="CHEBI:30616"/>
    </ligand>
</feature>
<comment type="caution">
    <text evidence="11">The sequence shown here is derived from an EMBL/GenBank/DDBJ whole genome shotgun (WGS) entry which is preliminary data.</text>
</comment>
<evidence type="ECO:0000256" key="4">
    <source>
        <dbReference type="ARBA" id="ARBA00022598"/>
    </source>
</evidence>
<dbReference type="Pfam" id="PF21799">
    <property type="entry name" value="MurD-like_N"/>
    <property type="match status" value="1"/>
</dbReference>
<dbReference type="GO" id="GO:0005524">
    <property type="term" value="F:ATP binding"/>
    <property type="evidence" value="ECO:0007669"/>
    <property type="project" value="UniProtKB-UniRule"/>
</dbReference>
<dbReference type="NCBIfam" id="TIGR01087">
    <property type="entry name" value="murD"/>
    <property type="match status" value="1"/>
</dbReference>
<accession>A0A7V0XEU7</accession>
<comment type="similarity">
    <text evidence="7">Belongs to the MurCDEF family.</text>
</comment>
<dbReference type="InterPro" id="IPR013221">
    <property type="entry name" value="Mur_ligase_cen"/>
</dbReference>
<protein>
    <recommendedName>
        <fullName evidence="7 8">UDP-N-acetylmuramoylalanine--D-glutamate ligase</fullName>
        <ecNumber evidence="7 8">6.3.2.9</ecNumber>
    </recommendedName>
    <alternativeName>
        <fullName evidence="7">D-glutamic acid-adding enzyme</fullName>
    </alternativeName>
    <alternativeName>
        <fullName evidence="7">UDP-N-acetylmuramoyl-L-alanyl-D-glutamate synthetase</fullName>
    </alternativeName>
</protein>
<keyword evidence="7 8" id="KW-0132">Cell division</keyword>
<keyword evidence="6 7" id="KW-0067">ATP-binding</keyword>
<dbReference type="InterPro" id="IPR036615">
    <property type="entry name" value="Mur_ligase_C_dom_sf"/>
</dbReference>
<dbReference type="PANTHER" id="PTHR43692:SF1">
    <property type="entry name" value="UDP-N-ACETYLMURAMOYLALANINE--D-GLUTAMATE LIGASE"/>
    <property type="match status" value="1"/>
</dbReference>
<evidence type="ECO:0000259" key="9">
    <source>
        <dbReference type="Pfam" id="PF02875"/>
    </source>
</evidence>
<keyword evidence="7 8" id="KW-0961">Cell wall biogenesis/degradation</keyword>
<sequence length="453" mass="48590">MMKPPTMSDLAGARVLVVGLGRAGSAAARFLVRAGARVTAYDDRAGAGPAGHPVTRSPGRLAAFSLAVVSPGIPQSHPVLRRLRAARVPVVDELDLASTFLSGSLFAVTGTNGKSTTAALIAAMLRAAGRRTFLGGNIAPGRPLSAAVGGQARDCYVVEVSSFQLERARWLRPDVALLLNITPDHFDRHRRPVAYARCKYRLFARQRPGDRAVLNLDDPLVLPAAQVGFAGREFFTLAPREADAGVRRGWLVAHGRRILPAREVRLRGRHNLANALAACCAVLPAGVEPEAAARVLRGFAGLPHRLEFVRSVAGVAYINNSMCTNPAAGIHSLEAVRAEAGKPVLITGGRGKRLPHGEYLDAVARLARWAVLTGENAPALAAELVERGWNRHEVCPELADAVRAADRRARALTGNSARPVAVLYSPAFASFDQFADFQDRGRSFRREVARLRR</sequence>
<evidence type="ECO:0000256" key="1">
    <source>
        <dbReference type="ARBA" id="ARBA00004496"/>
    </source>
</evidence>
<comment type="catalytic activity">
    <reaction evidence="7 8">
        <text>UDP-N-acetyl-alpha-D-muramoyl-L-alanine + D-glutamate + ATP = UDP-N-acetyl-alpha-D-muramoyl-L-alanyl-D-glutamate + ADP + phosphate + H(+)</text>
        <dbReference type="Rhea" id="RHEA:16429"/>
        <dbReference type="ChEBI" id="CHEBI:15378"/>
        <dbReference type="ChEBI" id="CHEBI:29986"/>
        <dbReference type="ChEBI" id="CHEBI:30616"/>
        <dbReference type="ChEBI" id="CHEBI:43474"/>
        <dbReference type="ChEBI" id="CHEBI:83898"/>
        <dbReference type="ChEBI" id="CHEBI:83900"/>
        <dbReference type="ChEBI" id="CHEBI:456216"/>
        <dbReference type="EC" id="6.3.2.9"/>
    </reaction>
</comment>
<keyword evidence="4 7" id="KW-0436">Ligase</keyword>
<dbReference type="GO" id="GO:0009252">
    <property type="term" value="P:peptidoglycan biosynthetic process"/>
    <property type="evidence" value="ECO:0007669"/>
    <property type="project" value="UniProtKB-UniRule"/>
</dbReference>
<organism evidence="11">
    <name type="scientific">candidate division WOR-3 bacterium</name>
    <dbReference type="NCBI Taxonomy" id="2052148"/>
    <lineage>
        <taxon>Bacteria</taxon>
        <taxon>Bacteria division WOR-3</taxon>
    </lineage>
</organism>
<name>A0A7V0XEU7_UNCW3</name>
<dbReference type="InterPro" id="IPR036565">
    <property type="entry name" value="Mur-like_cat_sf"/>
</dbReference>
<dbReference type="Pfam" id="PF08245">
    <property type="entry name" value="Mur_ligase_M"/>
    <property type="match status" value="1"/>
</dbReference>
<evidence type="ECO:0000256" key="6">
    <source>
        <dbReference type="ARBA" id="ARBA00022840"/>
    </source>
</evidence>
<dbReference type="SUPFAM" id="SSF53623">
    <property type="entry name" value="MurD-like peptide ligases, catalytic domain"/>
    <property type="match status" value="1"/>
</dbReference>
<keyword evidence="7 8" id="KW-0133">Cell shape</keyword>
<dbReference type="GO" id="GO:0008360">
    <property type="term" value="P:regulation of cell shape"/>
    <property type="evidence" value="ECO:0007669"/>
    <property type="project" value="UniProtKB-KW"/>
</dbReference>
<dbReference type="HAMAP" id="MF_00639">
    <property type="entry name" value="MurD"/>
    <property type="match status" value="1"/>
</dbReference>
<dbReference type="AlphaFoldDB" id="A0A7V0XEU7"/>
<evidence type="ECO:0000256" key="8">
    <source>
        <dbReference type="RuleBase" id="RU003664"/>
    </source>
</evidence>
<dbReference type="PANTHER" id="PTHR43692">
    <property type="entry name" value="UDP-N-ACETYLMURAMOYLALANINE--D-GLUTAMATE LIGASE"/>
    <property type="match status" value="1"/>
</dbReference>
<comment type="function">
    <text evidence="7 8">Cell wall formation. Catalyzes the addition of glutamate to the nucleotide precursor UDP-N-acetylmuramoyl-L-alanine (UMA).</text>
</comment>
<dbReference type="GO" id="GO:0071555">
    <property type="term" value="P:cell wall organization"/>
    <property type="evidence" value="ECO:0007669"/>
    <property type="project" value="UniProtKB-KW"/>
</dbReference>
<keyword evidence="7 8" id="KW-0573">Peptidoglycan synthesis</keyword>
<keyword evidence="5 7" id="KW-0547">Nucleotide-binding</keyword>
<comment type="subcellular location">
    <subcellularLocation>
        <location evidence="1 7 8">Cytoplasm</location>
    </subcellularLocation>
</comment>
<dbReference type="SUPFAM" id="SSF51984">
    <property type="entry name" value="MurCD N-terminal domain"/>
    <property type="match status" value="1"/>
</dbReference>
<keyword evidence="7 8" id="KW-0131">Cell cycle</keyword>